<protein>
    <submittedName>
        <fullName evidence="2">GNAT family N-acetyltransferase</fullName>
    </submittedName>
</protein>
<evidence type="ECO:0000313" key="2">
    <source>
        <dbReference type="EMBL" id="NKC67052.1"/>
    </source>
</evidence>
<dbReference type="RefSeq" id="WP_167806317.1">
    <property type="nucleotide sequence ID" value="NZ_JAAVMB010000002.1"/>
</dbReference>
<proteinExistence type="predicted"/>
<dbReference type="PROSITE" id="PS51186">
    <property type="entry name" value="GNAT"/>
    <property type="match status" value="1"/>
</dbReference>
<dbReference type="EMBL" id="JAAVMB010000002">
    <property type="protein sequence ID" value="NKC67052.1"/>
    <property type="molecule type" value="Genomic_DNA"/>
</dbReference>
<dbReference type="InterPro" id="IPR000182">
    <property type="entry name" value="GNAT_dom"/>
</dbReference>
<keyword evidence="2" id="KW-0808">Transferase</keyword>
<evidence type="ECO:0000259" key="1">
    <source>
        <dbReference type="PROSITE" id="PS51186"/>
    </source>
</evidence>
<evidence type="ECO:0000313" key="3">
    <source>
        <dbReference type="Proteomes" id="UP000521358"/>
    </source>
</evidence>
<dbReference type="AlphaFoldDB" id="A0A7X6D7A5"/>
<dbReference type="SUPFAM" id="SSF55729">
    <property type="entry name" value="Acyl-CoA N-acyltransferases (Nat)"/>
    <property type="match status" value="1"/>
</dbReference>
<dbReference type="Pfam" id="PF00583">
    <property type="entry name" value="Acetyltransf_1"/>
    <property type="match status" value="1"/>
</dbReference>
<name>A0A7X6D7A5_9ENTE</name>
<dbReference type="GO" id="GO:0016747">
    <property type="term" value="F:acyltransferase activity, transferring groups other than amino-acyl groups"/>
    <property type="evidence" value="ECO:0007669"/>
    <property type="project" value="InterPro"/>
</dbReference>
<gene>
    <name evidence="2" type="ORF">HED35_03010</name>
</gene>
<dbReference type="Gene3D" id="3.40.630.30">
    <property type="match status" value="1"/>
</dbReference>
<dbReference type="CDD" id="cd04301">
    <property type="entry name" value="NAT_SF"/>
    <property type="match status" value="1"/>
</dbReference>
<feature type="domain" description="N-acetyltransferase" evidence="1">
    <location>
        <begin position="1"/>
        <end position="143"/>
    </location>
</feature>
<reference evidence="2 3" key="1">
    <citation type="submission" date="2020-03" db="EMBL/GenBank/DDBJ databases">
        <title>Bacterial samples isolated from urine from healthy bovine heifers (Gyr breed).</title>
        <authorList>
            <person name="Giannattasio-Ferraz S."/>
            <person name="Maskeri L."/>
            <person name="Penido A."/>
            <person name="Barbosa-Stancioli E.F."/>
            <person name="Putonti C."/>
        </authorList>
    </citation>
    <scope>NUCLEOTIDE SEQUENCE [LARGE SCALE GENOMIC DNA]</scope>
    <source>
        <strain evidence="2 3">UFMG-H7</strain>
    </source>
</reference>
<sequence>MQHNEFDEFDEVYDLMVTSFPSSERRSYEDQKALLEKHNYEIETNRNDNGELLSFMAIWQLNTSHFIEHLAVSPLSRGEGVGGKVMKELIEKSEKPVLLEVEHPETEIAKKRIQFYERLGFHLNTHDYIQPPIQAGEEPLPLHIMSYPDPISAEEFKIFKNDIFSELYAV</sequence>
<accession>A0A7X6D7A5</accession>
<dbReference type="InterPro" id="IPR016181">
    <property type="entry name" value="Acyl_CoA_acyltransferase"/>
</dbReference>
<dbReference type="Proteomes" id="UP000521358">
    <property type="component" value="Unassembled WGS sequence"/>
</dbReference>
<organism evidence="2 3">
    <name type="scientific">Vagococcus fluvialis</name>
    <dbReference type="NCBI Taxonomy" id="2738"/>
    <lineage>
        <taxon>Bacteria</taxon>
        <taxon>Bacillati</taxon>
        <taxon>Bacillota</taxon>
        <taxon>Bacilli</taxon>
        <taxon>Lactobacillales</taxon>
        <taxon>Enterococcaceae</taxon>
        <taxon>Vagococcus</taxon>
    </lineage>
</organism>
<comment type="caution">
    <text evidence="2">The sequence shown here is derived from an EMBL/GenBank/DDBJ whole genome shotgun (WGS) entry which is preliminary data.</text>
</comment>